<dbReference type="EMBL" id="CP138858">
    <property type="protein sequence ID" value="WPJ97964.1"/>
    <property type="molecule type" value="Genomic_DNA"/>
</dbReference>
<sequence length="144" mass="16251">MLDRVIERYEDAVVADSENVDAWIGLSAAVCQLYFRSPAEFEKIAERAVRCAERGVEMSPDYWKSWAQLGVARAFYGEAQLAESALLKALEFAPNNSNAHYYYAAYLSSMNTRRDEALATVQRALEINPNNAAARRLQQKLLIL</sequence>
<feature type="repeat" description="TPR" evidence="1">
    <location>
        <begin position="98"/>
        <end position="131"/>
    </location>
</feature>
<reference evidence="2 3" key="1">
    <citation type="submission" date="2023-11" db="EMBL/GenBank/DDBJ databases">
        <title>Coraliomargarita sp. nov., isolated from marine algae.</title>
        <authorList>
            <person name="Lee J.K."/>
            <person name="Baek J.H."/>
            <person name="Kim J.M."/>
            <person name="Choi D.G."/>
            <person name="Jeon C.O."/>
        </authorList>
    </citation>
    <scope>NUCLEOTIDE SEQUENCE [LARGE SCALE GENOMIC DNA]</scope>
    <source>
        <strain evidence="2 3">J2-16</strain>
    </source>
</reference>
<dbReference type="InterPro" id="IPR019734">
    <property type="entry name" value="TPR_rpt"/>
</dbReference>
<dbReference type="InterPro" id="IPR011990">
    <property type="entry name" value="TPR-like_helical_dom_sf"/>
</dbReference>
<dbReference type="Gene3D" id="1.25.40.10">
    <property type="entry name" value="Tetratricopeptide repeat domain"/>
    <property type="match status" value="1"/>
</dbReference>
<dbReference type="RefSeq" id="WP_319834776.1">
    <property type="nucleotide sequence ID" value="NZ_CP138858.1"/>
</dbReference>
<dbReference type="Pfam" id="PF13431">
    <property type="entry name" value="TPR_17"/>
    <property type="match status" value="1"/>
</dbReference>
<evidence type="ECO:0000313" key="3">
    <source>
        <dbReference type="Proteomes" id="UP001324993"/>
    </source>
</evidence>
<dbReference type="SMART" id="SM00028">
    <property type="entry name" value="TPR"/>
    <property type="match status" value="2"/>
</dbReference>
<protein>
    <recommendedName>
        <fullName evidence="4">Tetratricopeptide repeat protein</fullName>
    </recommendedName>
</protein>
<evidence type="ECO:0000256" key="1">
    <source>
        <dbReference type="PROSITE-ProRule" id="PRU00339"/>
    </source>
</evidence>
<dbReference type="SUPFAM" id="SSF48452">
    <property type="entry name" value="TPR-like"/>
    <property type="match status" value="1"/>
</dbReference>
<dbReference type="PROSITE" id="PS50005">
    <property type="entry name" value="TPR"/>
    <property type="match status" value="1"/>
</dbReference>
<proteinExistence type="predicted"/>
<dbReference type="Proteomes" id="UP001324993">
    <property type="component" value="Chromosome"/>
</dbReference>
<accession>A0ABZ0RNZ6</accession>
<keyword evidence="1" id="KW-0802">TPR repeat</keyword>
<name>A0ABZ0RNZ6_9BACT</name>
<organism evidence="2 3">
    <name type="scientific">Coraliomargarita algicola</name>
    <dbReference type="NCBI Taxonomy" id="3092156"/>
    <lineage>
        <taxon>Bacteria</taxon>
        <taxon>Pseudomonadati</taxon>
        <taxon>Verrucomicrobiota</taxon>
        <taxon>Opitutia</taxon>
        <taxon>Puniceicoccales</taxon>
        <taxon>Coraliomargaritaceae</taxon>
        <taxon>Coraliomargarita</taxon>
    </lineage>
</organism>
<keyword evidence="3" id="KW-1185">Reference proteome</keyword>
<gene>
    <name evidence="2" type="ORF">SH580_09605</name>
</gene>
<evidence type="ECO:0000313" key="2">
    <source>
        <dbReference type="EMBL" id="WPJ97964.1"/>
    </source>
</evidence>
<evidence type="ECO:0008006" key="4">
    <source>
        <dbReference type="Google" id="ProtNLM"/>
    </source>
</evidence>